<dbReference type="InterPro" id="IPR005586">
    <property type="entry name" value="ABC_trans_aux"/>
</dbReference>
<sequence length="192" mass="20833">MNRLPILLIMLPLIAGCATSVPATHHYLLTGPEADPAAAEDSISLTLAGVSTTAYLQTQGIVIRTTETEVATAQRHRWAEPLPEQLRRRIPAQLGRALPGVRVFTQHAPSTGPRLFVHFDRFNGHFDGVAVIGGTWHLENERGELLLRRHFTIRQPLDNDGYPALVSALSAATTALIGDIAESLAPVLIDGR</sequence>
<dbReference type="Proteomes" id="UP001259982">
    <property type="component" value="Unassembled WGS sequence"/>
</dbReference>
<feature type="domain" description="ABC-type transport auxiliary lipoprotein component" evidence="2">
    <location>
        <begin position="27"/>
        <end position="181"/>
    </location>
</feature>
<accession>A0ABU3B4R1</accession>
<gene>
    <name evidence="3" type="ORF">RM531_03075</name>
</gene>
<evidence type="ECO:0000313" key="3">
    <source>
        <dbReference type="EMBL" id="MDT0617442.1"/>
    </source>
</evidence>
<keyword evidence="3" id="KW-0449">Lipoprotein</keyword>
<feature type="chain" id="PRO_5047494377" evidence="1">
    <location>
        <begin position="24"/>
        <end position="192"/>
    </location>
</feature>
<reference evidence="3 4" key="1">
    <citation type="submission" date="2023-09" db="EMBL/GenBank/DDBJ databases">
        <authorList>
            <person name="Rey-Velasco X."/>
        </authorList>
    </citation>
    <scope>NUCLEOTIDE SEQUENCE [LARGE SCALE GENOMIC DNA]</scope>
    <source>
        <strain evidence="3 4">P385</strain>
    </source>
</reference>
<evidence type="ECO:0000313" key="4">
    <source>
        <dbReference type="Proteomes" id="UP001259982"/>
    </source>
</evidence>
<protein>
    <submittedName>
        <fullName evidence="3">ABC-type transport auxiliary lipoprotein family protein</fullName>
    </submittedName>
</protein>
<dbReference type="Pfam" id="PF03886">
    <property type="entry name" value="ABC_trans_aux"/>
    <property type="match status" value="1"/>
</dbReference>
<evidence type="ECO:0000256" key="1">
    <source>
        <dbReference type="SAM" id="SignalP"/>
    </source>
</evidence>
<dbReference type="Gene3D" id="3.40.50.10610">
    <property type="entry name" value="ABC-type transport auxiliary lipoprotein component"/>
    <property type="match status" value="1"/>
</dbReference>
<comment type="caution">
    <text evidence="3">The sequence shown here is derived from an EMBL/GenBank/DDBJ whole genome shotgun (WGS) entry which is preliminary data.</text>
</comment>
<feature type="signal peptide" evidence="1">
    <location>
        <begin position="1"/>
        <end position="23"/>
    </location>
</feature>
<organism evidence="3 4">
    <name type="scientific">Spectribacter acetivorans</name>
    <dbReference type="NCBI Taxonomy" id="3075603"/>
    <lineage>
        <taxon>Bacteria</taxon>
        <taxon>Pseudomonadati</taxon>
        <taxon>Pseudomonadota</taxon>
        <taxon>Gammaproteobacteria</taxon>
        <taxon>Salinisphaerales</taxon>
        <taxon>Salinisphaeraceae</taxon>
        <taxon>Spectribacter</taxon>
    </lineage>
</organism>
<dbReference type="RefSeq" id="WP_311657217.1">
    <property type="nucleotide sequence ID" value="NZ_JAVRHY010000002.1"/>
</dbReference>
<keyword evidence="4" id="KW-1185">Reference proteome</keyword>
<proteinExistence type="predicted"/>
<dbReference type="SUPFAM" id="SSF159594">
    <property type="entry name" value="XCC0632-like"/>
    <property type="match status" value="1"/>
</dbReference>
<name>A0ABU3B4R1_9GAMM</name>
<dbReference type="PROSITE" id="PS51257">
    <property type="entry name" value="PROKAR_LIPOPROTEIN"/>
    <property type="match status" value="1"/>
</dbReference>
<dbReference type="EMBL" id="JAVRHY010000002">
    <property type="protein sequence ID" value="MDT0617442.1"/>
    <property type="molecule type" value="Genomic_DNA"/>
</dbReference>
<evidence type="ECO:0000259" key="2">
    <source>
        <dbReference type="Pfam" id="PF03886"/>
    </source>
</evidence>
<keyword evidence="1" id="KW-0732">Signal</keyword>